<keyword evidence="2" id="KW-1185">Reference proteome</keyword>
<dbReference type="AlphaFoldDB" id="A0A8S1YAE3"/>
<sequence>MIMSLMWKMQMELLSFYLIMKGKTLMTQLRSFVQGILQTLPLLNSLFLEKEYILWVFAKLKQIRVGNMKGQYAQQKILEQQCRSRKRHQSFLEYLHYKIYNLLMQSFQDWPCKHYVIAQNIILILVLSSIIQEQLKTLF</sequence>
<evidence type="ECO:0000313" key="2">
    <source>
        <dbReference type="Proteomes" id="UP000683925"/>
    </source>
</evidence>
<reference evidence="1" key="1">
    <citation type="submission" date="2021-01" db="EMBL/GenBank/DDBJ databases">
        <authorList>
            <consortium name="Genoscope - CEA"/>
            <person name="William W."/>
        </authorList>
    </citation>
    <scope>NUCLEOTIDE SEQUENCE</scope>
</reference>
<dbReference type="EMBL" id="CAJJDP010000156">
    <property type="protein sequence ID" value="CAD8211436.1"/>
    <property type="molecule type" value="Genomic_DNA"/>
</dbReference>
<accession>A0A8S1YAE3</accession>
<protein>
    <submittedName>
        <fullName evidence="1">Uncharacterized protein</fullName>
    </submittedName>
</protein>
<gene>
    <name evidence="1" type="ORF">POCTA_138.1.T1540067</name>
</gene>
<comment type="caution">
    <text evidence="1">The sequence shown here is derived from an EMBL/GenBank/DDBJ whole genome shotgun (WGS) entry which is preliminary data.</text>
</comment>
<name>A0A8S1YAE3_PAROT</name>
<proteinExistence type="predicted"/>
<dbReference type="Proteomes" id="UP000683925">
    <property type="component" value="Unassembled WGS sequence"/>
</dbReference>
<organism evidence="1 2">
    <name type="scientific">Paramecium octaurelia</name>
    <dbReference type="NCBI Taxonomy" id="43137"/>
    <lineage>
        <taxon>Eukaryota</taxon>
        <taxon>Sar</taxon>
        <taxon>Alveolata</taxon>
        <taxon>Ciliophora</taxon>
        <taxon>Intramacronucleata</taxon>
        <taxon>Oligohymenophorea</taxon>
        <taxon>Peniculida</taxon>
        <taxon>Parameciidae</taxon>
        <taxon>Paramecium</taxon>
    </lineage>
</organism>
<evidence type="ECO:0000313" key="1">
    <source>
        <dbReference type="EMBL" id="CAD8211436.1"/>
    </source>
</evidence>